<evidence type="ECO:0000313" key="4">
    <source>
        <dbReference type="Proteomes" id="UP000239494"/>
    </source>
</evidence>
<organism evidence="3 4">
    <name type="scientific">Umezawaea tangerina</name>
    <dbReference type="NCBI Taxonomy" id="84725"/>
    <lineage>
        <taxon>Bacteria</taxon>
        <taxon>Bacillati</taxon>
        <taxon>Actinomycetota</taxon>
        <taxon>Actinomycetes</taxon>
        <taxon>Pseudonocardiales</taxon>
        <taxon>Pseudonocardiaceae</taxon>
        <taxon>Umezawaea</taxon>
    </lineage>
</organism>
<dbReference type="AlphaFoldDB" id="A0A2T0TE15"/>
<comment type="caution">
    <text evidence="3">The sequence shown here is derived from an EMBL/GenBank/DDBJ whole genome shotgun (WGS) entry which is preliminary data.</text>
</comment>
<evidence type="ECO:0000313" key="3">
    <source>
        <dbReference type="EMBL" id="PRY43913.1"/>
    </source>
</evidence>
<evidence type="ECO:0000259" key="2">
    <source>
        <dbReference type="Pfam" id="PF01861"/>
    </source>
</evidence>
<dbReference type="PANTHER" id="PTHR23290">
    <property type="entry name" value="RRNA N6-ADENOSINE-METHYLTRANSFERASE METTL5"/>
    <property type="match status" value="1"/>
</dbReference>
<protein>
    <submittedName>
        <fullName evidence="3">Putative methyltransferase</fullName>
    </submittedName>
</protein>
<feature type="region of interest" description="Disordered" evidence="1">
    <location>
        <begin position="314"/>
        <end position="369"/>
    </location>
</feature>
<keyword evidence="3" id="KW-0489">Methyltransferase</keyword>
<keyword evidence="3" id="KW-0808">Transferase</keyword>
<dbReference type="Pfam" id="PF01861">
    <property type="entry name" value="BpsA_C"/>
    <property type="match status" value="1"/>
</dbReference>
<dbReference type="GO" id="GO:0006596">
    <property type="term" value="P:polyamine biosynthetic process"/>
    <property type="evidence" value="ECO:0007669"/>
    <property type="project" value="TreeGrafter"/>
</dbReference>
<evidence type="ECO:0000256" key="1">
    <source>
        <dbReference type="SAM" id="MobiDB-lite"/>
    </source>
</evidence>
<dbReference type="GO" id="GO:0008168">
    <property type="term" value="F:methyltransferase activity"/>
    <property type="evidence" value="ECO:0007669"/>
    <property type="project" value="UniProtKB-KW"/>
</dbReference>
<dbReference type="InterPro" id="IPR002052">
    <property type="entry name" value="DNA_methylase_N6_adenine_CS"/>
</dbReference>
<dbReference type="InterPro" id="IPR051720">
    <property type="entry name" value="rRNA_MeTrfase/Polyamine_Synth"/>
</dbReference>
<sequence>MTGHYSPPLVGTNEPIDRVRALLAERGVHARKLRPVLTLLGQDWHTLAELVRLPAVPRRTVQELLAAAEEDLETQGERYRIAPYRAAAYAEAFGVDEGLTDPVNALVSRHTDQLRSILADIANVPPPLAALDHVQATADTALKRSLWLDSTYDLTGRKLLCLGDHDLTSLAVCAVNPDVEVTVVDLDDRLLEFIDTLAAERGWSIRCLHADFRFGLPPSVLESADLVFSDPPYTPEGMGLFAGRAVDCLADPARGRVLLAYGFSDRTPALGLKVQQELQRLGLVFEAILPAFNRFDGAQAIGSAADLYVCRPTSRKGGGSHGKTGIYTHGPQSLESSGPSRDALEVLSDLAPRPESSPPPKPRKPGWYEPIGKGAASLAVDLTGDPGPWLLRTLLASVPARLAALVPNNHPNVSSEKGQRELTSLVDSRFRLKFLRGTPDNKHTVVVAEQVPAGELPPGKLVVREVLLRAHGKLGNVWREALVTASRGELTKREARERIDAAVGDHPDLDLRLVDLPRHRIAALLPLVEGSVD</sequence>
<dbReference type="GO" id="GO:0032259">
    <property type="term" value="P:methylation"/>
    <property type="evidence" value="ECO:0007669"/>
    <property type="project" value="UniProtKB-KW"/>
</dbReference>
<feature type="domain" description="N(4)-bis(aminopropyl)spermidine synthase C-terminal" evidence="2">
    <location>
        <begin position="123"/>
        <end position="299"/>
    </location>
</feature>
<feature type="compositionally biased region" description="Polar residues" evidence="1">
    <location>
        <begin position="330"/>
        <end position="339"/>
    </location>
</feature>
<dbReference type="Proteomes" id="UP000239494">
    <property type="component" value="Unassembled WGS sequence"/>
</dbReference>
<dbReference type="InterPro" id="IPR002723">
    <property type="entry name" value="BpsA_C"/>
</dbReference>
<name>A0A2T0TE15_9PSEU</name>
<dbReference type="PANTHER" id="PTHR23290:SF0">
    <property type="entry name" value="RRNA N6-ADENOSINE-METHYLTRANSFERASE METTL5"/>
    <property type="match status" value="1"/>
</dbReference>
<accession>A0A2T0TE15</accession>
<keyword evidence="4" id="KW-1185">Reference proteome</keyword>
<dbReference type="GO" id="GO:0003676">
    <property type="term" value="F:nucleic acid binding"/>
    <property type="evidence" value="ECO:0007669"/>
    <property type="project" value="InterPro"/>
</dbReference>
<proteinExistence type="predicted"/>
<dbReference type="PROSITE" id="PS00092">
    <property type="entry name" value="N6_MTASE"/>
    <property type="match status" value="1"/>
</dbReference>
<dbReference type="SUPFAM" id="SSF53335">
    <property type="entry name" value="S-adenosyl-L-methionine-dependent methyltransferases"/>
    <property type="match status" value="1"/>
</dbReference>
<dbReference type="EMBL" id="PVTF01000003">
    <property type="protein sequence ID" value="PRY43913.1"/>
    <property type="molecule type" value="Genomic_DNA"/>
</dbReference>
<dbReference type="CDD" id="cd02440">
    <property type="entry name" value="AdoMet_MTases"/>
    <property type="match status" value="1"/>
</dbReference>
<dbReference type="InterPro" id="IPR029063">
    <property type="entry name" value="SAM-dependent_MTases_sf"/>
</dbReference>
<gene>
    <name evidence="3" type="ORF">CLV43_103662</name>
</gene>
<dbReference type="Gene3D" id="3.40.50.150">
    <property type="entry name" value="Vaccinia Virus protein VP39"/>
    <property type="match status" value="1"/>
</dbReference>
<reference evidence="3 4" key="1">
    <citation type="submission" date="2018-03" db="EMBL/GenBank/DDBJ databases">
        <title>Genomic Encyclopedia of Archaeal and Bacterial Type Strains, Phase II (KMG-II): from individual species to whole genera.</title>
        <authorList>
            <person name="Goeker M."/>
        </authorList>
    </citation>
    <scope>NUCLEOTIDE SEQUENCE [LARGE SCALE GENOMIC DNA]</scope>
    <source>
        <strain evidence="3 4">DSM 44720</strain>
    </source>
</reference>